<feature type="compositionally biased region" description="Basic and acidic residues" evidence="1">
    <location>
        <begin position="49"/>
        <end position="70"/>
    </location>
</feature>
<evidence type="ECO:0000313" key="2">
    <source>
        <dbReference type="EMBL" id="KAG5459786.1"/>
    </source>
</evidence>
<feature type="region of interest" description="Disordered" evidence="1">
    <location>
        <begin position="1"/>
        <end position="70"/>
    </location>
</feature>
<feature type="non-terminal residue" evidence="2">
    <location>
        <position position="1"/>
    </location>
</feature>
<gene>
    <name evidence="2" type="ORF">BJ554DRAFT_8259</name>
</gene>
<proteinExistence type="predicted"/>
<organism evidence="2 3">
    <name type="scientific">Olpidium bornovanus</name>
    <dbReference type="NCBI Taxonomy" id="278681"/>
    <lineage>
        <taxon>Eukaryota</taxon>
        <taxon>Fungi</taxon>
        <taxon>Fungi incertae sedis</taxon>
        <taxon>Olpidiomycota</taxon>
        <taxon>Olpidiomycotina</taxon>
        <taxon>Olpidiomycetes</taxon>
        <taxon>Olpidiales</taxon>
        <taxon>Olpidiaceae</taxon>
        <taxon>Olpidium</taxon>
    </lineage>
</organism>
<sequence length="106" mass="12264">LFSSPSFPLPRQADRPKDPLPPLPACLPARFPERKPTAPARRRGNGRAASEEKREREKERETKKKKDGHGCRRFCFWPRARSRDRRRRHQVSATAGYLRRAGAYVG</sequence>
<accession>A0A8H8DIT0</accession>
<evidence type="ECO:0000313" key="3">
    <source>
        <dbReference type="Proteomes" id="UP000673691"/>
    </source>
</evidence>
<reference evidence="2 3" key="1">
    <citation type="journal article" name="Sci. Rep.">
        <title>Genome-scale phylogenetic analyses confirm Olpidium as the closest living zoosporic fungus to the non-flagellated, terrestrial fungi.</title>
        <authorList>
            <person name="Chang Y."/>
            <person name="Rochon D."/>
            <person name="Sekimoto S."/>
            <person name="Wang Y."/>
            <person name="Chovatia M."/>
            <person name="Sandor L."/>
            <person name="Salamov A."/>
            <person name="Grigoriev I.V."/>
            <person name="Stajich J.E."/>
            <person name="Spatafora J.W."/>
        </authorList>
    </citation>
    <scope>NUCLEOTIDE SEQUENCE [LARGE SCALE GENOMIC DNA]</scope>
    <source>
        <strain evidence="2">S191</strain>
    </source>
</reference>
<dbReference type="Proteomes" id="UP000673691">
    <property type="component" value="Unassembled WGS sequence"/>
</dbReference>
<dbReference type="AlphaFoldDB" id="A0A8H8DIT0"/>
<dbReference type="EMBL" id="JAEFCI010006303">
    <property type="protein sequence ID" value="KAG5459786.1"/>
    <property type="molecule type" value="Genomic_DNA"/>
</dbReference>
<name>A0A8H8DIT0_9FUNG</name>
<evidence type="ECO:0000256" key="1">
    <source>
        <dbReference type="SAM" id="MobiDB-lite"/>
    </source>
</evidence>
<comment type="caution">
    <text evidence="2">The sequence shown here is derived from an EMBL/GenBank/DDBJ whole genome shotgun (WGS) entry which is preliminary data.</text>
</comment>
<protein>
    <submittedName>
        <fullName evidence="2">Uncharacterized protein</fullName>
    </submittedName>
</protein>
<keyword evidence="3" id="KW-1185">Reference proteome</keyword>